<proteinExistence type="predicted"/>
<dbReference type="Proteomes" id="UP000034081">
    <property type="component" value="Unassembled WGS sequence"/>
</dbReference>
<evidence type="ECO:0000313" key="1">
    <source>
        <dbReference type="EMBL" id="KKQ85958.1"/>
    </source>
</evidence>
<name>A0A0G0L1V3_9BACT</name>
<organism evidence="1 2">
    <name type="scientific">Candidatus Woesebacteria bacterium GW2011_GWB1_38_8</name>
    <dbReference type="NCBI Taxonomy" id="1618570"/>
    <lineage>
        <taxon>Bacteria</taxon>
        <taxon>Candidatus Woeseibacteriota</taxon>
    </lineage>
</organism>
<sequence>MKIRISNSLKQAHKKLLLLISVHPEIGESIWLARANLGIRTEDLPTTGAIPSKIQKEYNHLLKLKGGFLKFYEIEQKFEKPKKNTGKTLSKILNEDNFEITSEIMKETIEYEEQLMHKAQEIIVRHNLPRAWVGMMKTYIGTGTIHLSTIGELPISLKFPRKTVRDKRLGSLSIFQKVLDGMFLVTREILFP</sequence>
<evidence type="ECO:0000313" key="2">
    <source>
        <dbReference type="Proteomes" id="UP000034081"/>
    </source>
</evidence>
<dbReference type="AlphaFoldDB" id="A0A0G0L1V3"/>
<accession>A0A0G0L1V3</accession>
<reference evidence="1 2" key="1">
    <citation type="journal article" date="2015" name="Nature">
        <title>rRNA introns, odd ribosomes, and small enigmatic genomes across a large radiation of phyla.</title>
        <authorList>
            <person name="Brown C.T."/>
            <person name="Hug L.A."/>
            <person name="Thomas B.C."/>
            <person name="Sharon I."/>
            <person name="Castelle C.J."/>
            <person name="Singh A."/>
            <person name="Wilkins M.J."/>
            <person name="Williams K.H."/>
            <person name="Banfield J.F."/>
        </authorList>
    </citation>
    <scope>NUCLEOTIDE SEQUENCE [LARGE SCALE GENOMIC DNA]</scope>
</reference>
<dbReference type="EMBL" id="LBVL01000003">
    <property type="protein sequence ID" value="KKQ85958.1"/>
    <property type="molecule type" value="Genomic_DNA"/>
</dbReference>
<protein>
    <submittedName>
        <fullName evidence="1">Uncharacterized protein</fullName>
    </submittedName>
</protein>
<gene>
    <name evidence="1" type="ORF">UT08_C0003G0121</name>
</gene>
<comment type="caution">
    <text evidence="1">The sequence shown here is derived from an EMBL/GenBank/DDBJ whole genome shotgun (WGS) entry which is preliminary data.</text>
</comment>